<dbReference type="MEROPS" id="S08.149"/>
<dbReference type="Pfam" id="PF00082">
    <property type="entry name" value="Peptidase_S8"/>
    <property type="match status" value="1"/>
</dbReference>
<dbReference type="InterPro" id="IPR000209">
    <property type="entry name" value="Peptidase_S8/S53_dom"/>
</dbReference>
<dbReference type="Gene3D" id="3.40.50.200">
    <property type="entry name" value="Peptidase S8/S53 domain"/>
    <property type="match status" value="1"/>
</dbReference>
<protein>
    <submittedName>
        <fullName evidence="8">Peptidase, S8/S53 family</fullName>
        <ecNumber evidence="8">3.4.21.-</ecNumber>
    </submittedName>
</protein>
<dbReference type="InterPro" id="IPR036852">
    <property type="entry name" value="Peptidase_S8/S53_dom_sf"/>
</dbReference>
<evidence type="ECO:0000259" key="7">
    <source>
        <dbReference type="Pfam" id="PF00082"/>
    </source>
</evidence>
<keyword evidence="6" id="KW-1133">Transmembrane helix</keyword>
<reference evidence="8" key="1">
    <citation type="submission" date="2010-05" db="EMBL/GenBank/DDBJ databases">
        <authorList>
            <person name="Muzny D."/>
            <person name="Qin X."/>
            <person name="Buhay C."/>
            <person name="Dugan-Rocha S."/>
            <person name="Ding Y."/>
            <person name="Chen G."/>
            <person name="Hawes A."/>
            <person name="Holder M."/>
            <person name="Jhangiani S."/>
            <person name="Johnson A."/>
            <person name="Khan Z."/>
            <person name="Li Z."/>
            <person name="Liu W."/>
            <person name="Liu X."/>
            <person name="Perez L."/>
            <person name="Shen H."/>
            <person name="Wang Q."/>
            <person name="Watt J."/>
            <person name="Xi L."/>
            <person name="Xin Y."/>
            <person name="Zhou J."/>
            <person name="Deng J."/>
            <person name="Jiang H."/>
            <person name="Liu Y."/>
            <person name="Qu J."/>
            <person name="Song X.-Z."/>
            <person name="Zhang L."/>
            <person name="Villasana D."/>
            <person name="Johnson A."/>
            <person name="Liu J."/>
            <person name="Liyanage D."/>
            <person name="Lorensuhewa L."/>
            <person name="Robinson T."/>
            <person name="Song A."/>
            <person name="Song B.-B."/>
            <person name="Dinh H."/>
            <person name="Thornton R."/>
            <person name="Coyle M."/>
            <person name="Francisco L."/>
            <person name="Jackson L."/>
            <person name="Javaid M."/>
            <person name="Korchina V."/>
            <person name="Kovar C."/>
            <person name="Mata R."/>
            <person name="Mathew T."/>
            <person name="Ngo R."/>
            <person name="Nguyen L."/>
            <person name="Nguyen N."/>
            <person name="Okwuonu G."/>
            <person name="Ongeri F."/>
            <person name="Pham C."/>
            <person name="Simmons D."/>
            <person name="Wilczek-Boney K."/>
            <person name="Hale W."/>
            <person name="Jakkamsetti A."/>
            <person name="Pham P."/>
            <person name="Ruth R."/>
            <person name="San Lucas F."/>
            <person name="Warren J."/>
            <person name="Zhang J."/>
            <person name="Zhao Z."/>
            <person name="Zhou C."/>
            <person name="Zhu D."/>
            <person name="Lee S."/>
            <person name="Bess C."/>
            <person name="Blankenburg K."/>
            <person name="Forbes L."/>
            <person name="Fu Q."/>
            <person name="Gubbala S."/>
            <person name="Hirani K."/>
            <person name="Jayaseelan J.C."/>
            <person name="Lara F."/>
            <person name="Munidasa M."/>
            <person name="Palculict T."/>
            <person name="Patil S."/>
            <person name="Pu L.-L."/>
            <person name="Saada N."/>
            <person name="Tang L."/>
            <person name="Weissenberger G."/>
            <person name="Zhu Y."/>
            <person name="Hemphill L."/>
            <person name="Shang Y."/>
            <person name="Youmans B."/>
            <person name="Ayvaz T."/>
            <person name="Ross M."/>
            <person name="Santibanez J."/>
            <person name="Aqrawi P."/>
            <person name="Gross S."/>
            <person name="Joshi V."/>
            <person name="Fowler G."/>
            <person name="Nazareth L."/>
            <person name="Reid J."/>
            <person name="Worley K."/>
            <person name="Petrosino J."/>
            <person name="Highlander S."/>
            <person name="Gibbs R."/>
        </authorList>
    </citation>
    <scope>NUCLEOTIDE SEQUENCE [LARGE SCALE GENOMIC DNA]</scope>
    <source>
        <strain evidence="8">MN8</strain>
    </source>
</reference>
<dbReference type="PROSITE" id="PS51892">
    <property type="entry name" value="SUBTILASE"/>
    <property type="match status" value="1"/>
</dbReference>
<feature type="transmembrane region" description="Helical" evidence="6">
    <location>
        <begin position="6"/>
        <end position="24"/>
    </location>
</feature>
<comment type="caution">
    <text evidence="8">The sequence shown here is derived from an EMBL/GenBank/DDBJ whole genome shotgun (WGS) entry which is preliminary data.</text>
</comment>
<feature type="active site" description="Charge relay system" evidence="5">
    <location>
        <position position="237"/>
    </location>
</feature>
<keyword evidence="4 5" id="KW-0720">Serine protease</keyword>
<dbReference type="RefSeq" id="WP_000089284.1">
    <property type="nucleotide sequence ID" value="NZ_CM000952.1"/>
</dbReference>
<dbReference type="GO" id="GO:0006508">
    <property type="term" value="P:proteolysis"/>
    <property type="evidence" value="ECO:0007669"/>
    <property type="project" value="UniProtKB-KW"/>
</dbReference>
<evidence type="ECO:0000256" key="1">
    <source>
        <dbReference type="ARBA" id="ARBA00011073"/>
    </source>
</evidence>
<dbReference type="PANTHER" id="PTHR43806">
    <property type="entry name" value="PEPTIDASE S8"/>
    <property type="match status" value="1"/>
</dbReference>
<dbReference type="InterPro" id="IPR050131">
    <property type="entry name" value="Peptidase_S8_subtilisin-like"/>
</dbReference>
<keyword evidence="2 5" id="KW-0645">Protease</keyword>
<dbReference type="EC" id="3.4.21.-" evidence="8"/>
<accession>A0A0E1XAR4</accession>
<dbReference type="PANTHER" id="PTHR43806:SF11">
    <property type="entry name" value="CEREVISIN-RELATED"/>
    <property type="match status" value="1"/>
</dbReference>
<organism evidence="8">
    <name type="scientific">Staphylococcus aureus subsp. aureus MN8</name>
    <dbReference type="NCBI Taxonomy" id="548470"/>
    <lineage>
        <taxon>Bacteria</taxon>
        <taxon>Bacillati</taxon>
        <taxon>Bacillota</taxon>
        <taxon>Bacilli</taxon>
        <taxon>Bacillales</taxon>
        <taxon>Staphylococcaceae</taxon>
        <taxon>Staphylococcus</taxon>
    </lineage>
</organism>
<evidence type="ECO:0000313" key="8">
    <source>
        <dbReference type="EMBL" id="EFH96437.1"/>
    </source>
</evidence>
<feature type="domain" description="Peptidase S8/S53" evidence="7">
    <location>
        <begin position="45"/>
        <end position="247"/>
    </location>
</feature>
<dbReference type="AlphaFoldDB" id="A0A0E1XAR4"/>
<comment type="similarity">
    <text evidence="1 5">Belongs to the peptidase S8 family.</text>
</comment>
<evidence type="ECO:0000256" key="3">
    <source>
        <dbReference type="ARBA" id="ARBA00022801"/>
    </source>
</evidence>
<gene>
    <name evidence="8" type="ORF">HMPREF0769_10439</name>
</gene>
<dbReference type="SUPFAM" id="SSF52743">
    <property type="entry name" value="Subtilisin-like"/>
    <property type="match status" value="1"/>
</dbReference>
<dbReference type="EMBL" id="ACJA02000001">
    <property type="protein sequence ID" value="EFH96437.1"/>
    <property type="molecule type" value="Genomic_DNA"/>
</dbReference>
<name>A0A0E1XAR4_STAAU</name>
<proteinExistence type="inferred from homology"/>
<feature type="active site" description="Charge relay system" evidence="5">
    <location>
        <position position="53"/>
    </location>
</feature>
<evidence type="ECO:0000256" key="5">
    <source>
        <dbReference type="PROSITE-ProRule" id="PRU01240"/>
    </source>
</evidence>
<dbReference type="HOGENOM" id="CLU_011263_15_0_9"/>
<keyword evidence="6" id="KW-0812">Transmembrane</keyword>
<keyword evidence="3 5" id="KW-0378">Hydrolase</keyword>
<dbReference type="Proteomes" id="UP000003455">
    <property type="component" value="Chromosome"/>
</dbReference>
<dbReference type="GO" id="GO:0004252">
    <property type="term" value="F:serine-type endopeptidase activity"/>
    <property type="evidence" value="ECO:0007669"/>
    <property type="project" value="UniProtKB-UniRule"/>
</dbReference>
<feature type="active site" description="Charge relay system" evidence="5">
    <location>
        <position position="85"/>
    </location>
</feature>
<evidence type="ECO:0000256" key="2">
    <source>
        <dbReference type="ARBA" id="ARBA00022670"/>
    </source>
</evidence>
<keyword evidence="6" id="KW-0472">Membrane</keyword>
<evidence type="ECO:0000256" key="6">
    <source>
        <dbReference type="SAM" id="Phobius"/>
    </source>
</evidence>
<evidence type="ECO:0000256" key="4">
    <source>
        <dbReference type="ARBA" id="ARBA00022825"/>
    </source>
</evidence>
<sequence length="267" mass="30088">MSRNLIHLSIGVAIFIISFSFYLLNQPNNWAWSSLNICINDSKPSNVKVAILDTGINNTRINNNFVTKRYNAINNHNQITTDSNHATQVASIITYGEHKEKLIGISKSVSIYDVKVLDDNLKGDIDNIIKGITWSIKNDVNIIHMSFGFQRYNKELHDAIKNAKNKGIILVAAAGNNMDDYSDYPARFNEVYSITAIDKNNKPFIYAPTKKIDFKAPGVDVYTKGSKDELLTVNGTSFAAAYFTAYLTNNLEFRNDLPHILKEYPIK</sequence>